<feature type="binding site" evidence="12">
    <location>
        <position position="97"/>
    </location>
    <ligand>
        <name>UDP-N-acetyl-alpha-D-glucosamine</name>
        <dbReference type="ChEBI" id="CHEBI:57705"/>
    </ligand>
</feature>
<dbReference type="EMBL" id="MEYS01000001">
    <property type="protein sequence ID" value="OGD34755.1"/>
    <property type="molecule type" value="Genomic_DNA"/>
</dbReference>
<dbReference type="PANTHER" id="PTHR43783">
    <property type="entry name" value="UDP-N-ACETYLGLUCOSAMINE 1-CARBOXYVINYLTRANSFERASE"/>
    <property type="match status" value="1"/>
</dbReference>
<dbReference type="Pfam" id="PF00275">
    <property type="entry name" value="EPSP_synthase"/>
    <property type="match status" value="1"/>
</dbReference>
<dbReference type="SUPFAM" id="SSF55205">
    <property type="entry name" value="EPT/RTPC-like"/>
    <property type="match status" value="1"/>
</dbReference>
<evidence type="ECO:0000313" key="15">
    <source>
        <dbReference type="Proteomes" id="UP000176650"/>
    </source>
</evidence>
<dbReference type="InterPro" id="IPR013792">
    <property type="entry name" value="RNA3'P_cycl/enolpyr_Trfase_a/b"/>
</dbReference>
<comment type="pathway">
    <text evidence="2 12">Cell wall biogenesis; peptidoglycan biosynthesis.</text>
</comment>
<dbReference type="Proteomes" id="UP000176650">
    <property type="component" value="Unassembled WGS sequence"/>
</dbReference>
<dbReference type="GO" id="GO:0008760">
    <property type="term" value="F:UDP-N-acetylglucosamine 1-carboxyvinyltransferase activity"/>
    <property type="evidence" value="ECO:0007669"/>
    <property type="project" value="UniProtKB-UniRule"/>
</dbReference>
<feature type="binding site" evidence="12">
    <location>
        <position position="343"/>
    </location>
    <ligand>
        <name>UDP-N-acetyl-alpha-D-glucosamine</name>
        <dbReference type="ChEBI" id="CHEBI:57705"/>
    </ligand>
</feature>
<feature type="binding site" evidence="12">
    <location>
        <begin position="26"/>
        <end position="27"/>
    </location>
    <ligand>
        <name>phosphoenolpyruvate</name>
        <dbReference type="ChEBI" id="CHEBI:58702"/>
    </ligand>
</feature>
<dbReference type="NCBIfam" id="TIGR01072">
    <property type="entry name" value="murA"/>
    <property type="match status" value="1"/>
</dbReference>
<evidence type="ECO:0000256" key="10">
    <source>
        <dbReference type="ARBA" id="ARBA00038367"/>
    </source>
</evidence>
<dbReference type="CDD" id="cd01555">
    <property type="entry name" value="UdpNAET"/>
    <property type="match status" value="1"/>
</dbReference>
<keyword evidence="6 12" id="KW-0133">Cell shape</keyword>
<evidence type="ECO:0000313" key="14">
    <source>
        <dbReference type="EMBL" id="OGD34755.1"/>
    </source>
</evidence>
<dbReference type="InterPro" id="IPR036968">
    <property type="entry name" value="Enolpyruvate_Tfrase_sf"/>
</dbReference>
<dbReference type="UniPathway" id="UPA00219"/>
<dbReference type="Gene3D" id="3.65.10.10">
    <property type="entry name" value="Enolpyruvate transferase domain"/>
    <property type="match status" value="2"/>
</dbReference>
<feature type="active site" description="Proton donor" evidence="12">
    <location>
        <position position="121"/>
    </location>
</feature>
<dbReference type="InterPro" id="IPR001986">
    <property type="entry name" value="Enolpyruvate_Tfrase_dom"/>
</dbReference>
<dbReference type="NCBIfam" id="NF006873">
    <property type="entry name" value="PRK09369.1"/>
    <property type="match status" value="1"/>
</dbReference>
<dbReference type="PANTHER" id="PTHR43783:SF1">
    <property type="entry name" value="UDP-N-ACETYLGLUCOSAMINE 1-CARBOXYVINYLTRANSFERASE"/>
    <property type="match status" value="1"/>
</dbReference>
<dbReference type="GO" id="GO:0051301">
    <property type="term" value="P:cell division"/>
    <property type="evidence" value="ECO:0007669"/>
    <property type="project" value="UniProtKB-KW"/>
</dbReference>
<dbReference type="GO" id="GO:0008360">
    <property type="term" value="P:regulation of cell shape"/>
    <property type="evidence" value="ECO:0007669"/>
    <property type="project" value="UniProtKB-KW"/>
</dbReference>
<comment type="caution">
    <text evidence="12">Lacks conserved residue(s) required for the propagation of feature annotation.</text>
</comment>
<dbReference type="GO" id="GO:0019277">
    <property type="term" value="P:UDP-N-acetylgalactosamine biosynthetic process"/>
    <property type="evidence" value="ECO:0007669"/>
    <property type="project" value="InterPro"/>
</dbReference>
<keyword evidence="3 12" id="KW-0963">Cytoplasm</keyword>
<evidence type="ECO:0000256" key="1">
    <source>
        <dbReference type="ARBA" id="ARBA00004496"/>
    </source>
</evidence>
<evidence type="ECO:0000256" key="12">
    <source>
        <dbReference type="HAMAP-Rule" id="MF_00111"/>
    </source>
</evidence>
<keyword evidence="12" id="KW-0670">Pyruvate</keyword>
<evidence type="ECO:0000256" key="5">
    <source>
        <dbReference type="ARBA" id="ARBA00022679"/>
    </source>
</evidence>
<dbReference type="STRING" id="1797298.A2988_04655"/>
<keyword evidence="5 12" id="KW-0808">Transferase</keyword>
<keyword evidence="9 12" id="KW-0961">Cell wall biogenesis/degradation</keyword>
<feature type="domain" description="Enolpyruvate transferase" evidence="13">
    <location>
        <begin position="11"/>
        <end position="423"/>
    </location>
</feature>
<feature type="modified residue" description="2-(S-cysteinyl)pyruvic acid O-phosphothioketal" evidence="12">
    <location>
        <position position="121"/>
    </location>
</feature>
<keyword evidence="7 12" id="KW-0573">Peptidoglycan synthesis</keyword>
<proteinExistence type="inferred from homology"/>
<dbReference type="InterPro" id="IPR050068">
    <property type="entry name" value="MurA_subfamily"/>
</dbReference>
<comment type="subcellular location">
    <subcellularLocation>
        <location evidence="1 12">Cytoplasm</location>
    </subcellularLocation>
</comment>
<evidence type="ECO:0000256" key="4">
    <source>
        <dbReference type="ARBA" id="ARBA00022618"/>
    </source>
</evidence>
<name>A0A1F5BVX3_9BACT</name>
<feature type="binding site" evidence="12">
    <location>
        <position position="321"/>
    </location>
    <ligand>
        <name>UDP-N-acetyl-alpha-D-glucosamine</name>
        <dbReference type="ChEBI" id="CHEBI:57705"/>
    </ligand>
</feature>
<accession>A0A1F5BVX3</accession>
<comment type="function">
    <text evidence="12">Cell wall formation. Adds enolpyruvyl to UDP-N-acetylglucosamine.</text>
</comment>
<comment type="caution">
    <text evidence="14">The sequence shown here is derived from an EMBL/GenBank/DDBJ whole genome shotgun (WGS) entry which is preliminary data.</text>
</comment>
<protein>
    <recommendedName>
        <fullName evidence="12">UDP-N-acetylglucosamine 1-carboxyvinyltransferase</fullName>
        <ecNumber evidence="12">2.5.1.7</ecNumber>
    </recommendedName>
    <alternativeName>
        <fullName evidence="12">Enoylpyruvate transferase</fullName>
    </alternativeName>
    <alternativeName>
        <fullName evidence="12">UDP-N-acetylglucosamine enolpyruvyl transferase</fullName>
        <shortName evidence="12">EPT</shortName>
    </alternativeName>
</protein>
<evidence type="ECO:0000256" key="2">
    <source>
        <dbReference type="ARBA" id="ARBA00004752"/>
    </source>
</evidence>
<comment type="similarity">
    <text evidence="10 12">Belongs to the EPSP synthase family. MurA subfamily.</text>
</comment>
<evidence type="ECO:0000256" key="8">
    <source>
        <dbReference type="ARBA" id="ARBA00023306"/>
    </source>
</evidence>
<evidence type="ECO:0000256" key="3">
    <source>
        <dbReference type="ARBA" id="ARBA00022490"/>
    </source>
</evidence>
<evidence type="ECO:0000256" key="9">
    <source>
        <dbReference type="ARBA" id="ARBA00023316"/>
    </source>
</evidence>
<keyword evidence="4 12" id="KW-0132">Cell division</keyword>
<sequence length="433" mass="47392">MTPSKEKFIIRGGKKLKGTIEALGAKNAALPILVAALLTKDECVIDNIPLIGDVFKMLGILKSIGVEYKFIGKRKLRISAAKLDLKNIDYALVAEIRSSVFLFGVLSTRFKRFALPKPGGCALGARILDPHIDALGEIGVAVVKKNGLYHISKKKVKKRTVVLSEMSVTATENILLSSAVSEGVTEIFGAACEHYVQDVCHFLNAMGARISGIGTHHLTIHGVPKLKGARWSVMPDPIEMGTFIALAAATHSHIVIRGTAPEFIRLELLKFKEANVTLKIRNERMVKSSWGYMLADIEVFPSRLRAVAKTHNMPYPGFSSDLLPIFAVLVTQAKGVSLIHDWMYEGRLKYIDELKRMGADAFICDPHRALITGPTPLEGMDITGFDLRAGAALIIAALVAKGTTTIHSAYQADRGYEKIEERLRKIGANIKRT</sequence>
<dbReference type="GO" id="GO:0071555">
    <property type="term" value="P:cell wall organization"/>
    <property type="evidence" value="ECO:0007669"/>
    <property type="project" value="UniProtKB-KW"/>
</dbReference>
<reference evidence="14 15" key="1">
    <citation type="journal article" date="2016" name="Nat. Commun.">
        <title>Thousands of microbial genomes shed light on interconnected biogeochemical processes in an aquifer system.</title>
        <authorList>
            <person name="Anantharaman K."/>
            <person name="Brown C.T."/>
            <person name="Hug L.A."/>
            <person name="Sharon I."/>
            <person name="Castelle C.J."/>
            <person name="Probst A.J."/>
            <person name="Thomas B.C."/>
            <person name="Singh A."/>
            <person name="Wilkins M.J."/>
            <person name="Karaoz U."/>
            <person name="Brodie E.L."/>
            <person name="Williams K.H."/>
            <person name="Hubbard S.S."/>
            <person name="Banfield J.F."/>
        </authorList>
    </citation>
    <scope>NUCLEOTIDE SEQUENCE [LARGE SCALE GENOMIC DNA]</scope>
</reference>
<evidence type="ECO:0000259" key="13">
    <source>
        <dbReference type="Pfam" id="PF00275"/>
    </source>
</evidence>
<dbReference type="GO" id="GO:0009252">
    <property type="term" value="P:peptidoglycan biosynthetic process"/>
    <property type="evidence" value="ECO:0007669"/>
    <property type="project" value="UniProtKB-UniRule"/>
</dbReference>
<comment type="catalytic activity">
    <reaction evidence="11 12">
        <text>phosphoenolpyruvate + UDP-N-acetyl-alpha-D-glucosamine = UDP-N-acetyl-3-O-(1-carboxyvinyl)-alpha-D-glucosamine + phosphate</text>
        <dbReference type="Rhea" id="RHEA:18681"/>
        <dbReference type="ChEBI" id="CHEBI:43474"/>
        <dbReference type="ChEBI" id="CHEBI:57705"/>
        <dbReference type="ChEBI" id="CHEBI:58702"/>
        <dbReference type="ChEBI" id="CHEBI:68483"/>
        <dbReference type="EC" id="2.5.1.7"/>
    </reaction>
</comment>
<dbReference type="InterPro" id="IPR005750">
    <property type="entry name" value="UDP_GlcNAc_COvinyl_MurA"/>
</dbReference>
<organism evidence="14 15">
    <name type="scientific">Candidatus Azambacteria bacterium RIFCSPLOWO2_01_FULL_46_25</name>
    <dbReference type="NCBI Taxonomy" id="1797298"/>
    <lineage>
        <taxon>Bacteria</taxon>
        <taxon>Candidatus Azamiibacteriota</taxon>
    </lineage>
</organism>
<dbReference type="AlphaFoldDB" id="A0A1F5BVX3"/>
<keyword evidence="8 12" id="KW-0131">Cell cycle</keyword>
<evidence type="ECO:0000256" key="6">
    <source>
        <dbReference type="ARBA" id="ARBA00022960"/>
    </source>
</evidence>
<dbReference type="GO" id="GO:0005737">
    <property type="term" value="C:cytoplasm"/>
    <property type="evidence" value="ECO:0007669"/>
    <property type="project" value="UniProtKB-SubCell"/>
</dbReference>
<dbReference type="HAMAP" id="MF_00111">
    <property type="entry name" value="MurA"/>
    <property type="match status" value="1"/>
</dbReference>
<evidence type="ECO:0000256" key="11">
    <source>
        <dbReference type="ARBA" id="ARBA00047527"/>
    </source>
</evidence>
<evidence type="ECO:0000256" key="7">
    <source>
        <dbReference type="ARBA" id="ARBA00022984"/>
    </source>
</evidence>
<gene>
    <name evidence="12" type="primary">murA</name>
    <name evidence="14" type="ORF">A2988_04655</name>
</gene>
<dbReference type="EC" id="2.5.1.7" evidence="12"/>